<name>A0AAV7P2Z8_PLEWA</name>
<feature type="region of interest" description="Disordered" evidence="1">
    <location>
        <begin position="43"/>
        <end position="78"/>
    </location>
</feature>
<evidence type="ECO:0000256" key="1">
    <source>
        <dbReference type="SAM" id="MobiDB-lite"/>
    </source>
</evidence>
<accession>A0AAV7P2Z8</accession>
<dbReference type="AlphaFoldDB" id="A0AAV7P2Z8"/>
<evidence type="ECO:0000313" key="3">
    <source>
        <dbReference type="Proteomes" id="UP001066276"/>
    </source>
</evidence>
<comment type="caution">
    <text evidence="2">The sequence shown here is derived from an EMBL/GenBank/DDBJ whole genome shotgun (WGS) entry which is preliminary data.</text>
</comment>
<organism evidence="2 3">
    <name type="scientific">Pleurodeles waltl</name>
    <name type="common">Iberian ribbed newt</name>
    <dbReference type="NCBI Taxonomy" id="8319"/>
    <lineage>
        <taxon>Eukaryota</taxon>
        <taxon>Metazoa</taxon>
        <taxon>Chordata</taxon>
        <taxon>Craniata</taxon>
        <taxon>Vertebrata</taxon>
        <taxon>Euteleostomi</taxon>
        <taxon>Amphibia</taxon>
        <taxon>Batrachia</taxon>
        <taxon>Caudata</taxon>
        <taxon>Salamandroidea</taxon>
        <taxon>Salamandridae</taxon>
        <taxon>Pleurodelinae</taxon>
        <taxon>Pleurodeles</taxon>
    </lineage>
</organism>
<keyword evidence="3" id="KW-1185">Reference proteome</keyword>
<evidence type="ECO:0000313" key="2">
    <source>
        <dbReference type="EMBL" id="KAJ1121976.1"/>
    </source>
</evidence>
<dbReference type="Proteomes" id="UP001066276">
    <property type="component" value="Chromosome 7"/>
</dbReference>
<protein>
    <submittedName>
        <fullName evidence="2">Uncharacterized protein</fullName>
    </submittedName>
</protein>
<reference evidence="2" key="1">
    <citation type="journal article" date="2022" name="bioRxiv">
        <title>Sequencing and chromosome-scale assembly of the giantPleurodeles waltlgenome.</title>
        <authorList>
            <person name="Brown T."/>
            <person name="Elewa A."/>
            <person name="Iarovenko S."/>
            <person name="Subramanian E."/>
            <person name="Araus A.J."/>
            <person name="Petzold A."/>
            <person name="Susuki M."/>
            <person name="Suzuki K.-i.T."/>
            <person name="Hayashi T."/>
            <person name="Toyoda A."/>
            <person name="Oliveira C."/>
            <person name="Osipova E."/>
            <person name="Leigh N.D."/>
            <person name="Simon A."/>
            <person name="Yun M.H."/>
        </authorList>
    </citation>
    <scope>NUCLEOTIDE SEQUENCE</scope>
    <source>
        <strain evidence="2">20211129_DDA</strain>
        <tissue evidence="2">Liver</tissue>
    </source>
</reference>
<sequence>MRASRAPHRARQIRQFRRGPGSGTARWATKSEPVRPAAYWARNLPSRRNRSGDTAHLGGPGLRDCTAGWRSHTEGRGS</sequence>
<gene>
    <name evidence="2" type="ORF">NDU88_000482</name>
</gene>
<proteinExistence type="predicted"/>
<dbReference type="EMBL" id="JANPWB010000011">
    <property type="protein sequence ID" value="KAJ1121976.1"/>
    <property type="molecule type" value="Genomic_DNA"/>
</dbReference>